<dbReference type="Proteomes" id="UP000190888">
    <property type="component" value="Unassembled WGS sequence"/>
</dbReference>
<name>A0A1T4MIS0_9BACT</name>
<dbReference type="RefSeq" id="WP_078830867.1">
    <property type="nucleotide sequence ID" value="NZ_FUWH01000003.1"/>
</dbReference>
<reference evidence="2 3" key="1">
    <citation type="submission" date="2017-02" db="EMBL/GenBank/DDBJ databases">
        <authorList>
            <person name="Peterson S.W."/>
        </authorList>
    </citation>
    <scope>NUCLEOTIDE SEQUENCE [LARGE SCALE GENOMIC DNA]</scope>
    <source>
        <strain evidence="2 3">DSM 22335</strain>
    </source>
</reference>
<evidence type="ECO:0000313" key="2">
    <source>
        <dbReference type="EMBL" id="SJZ66674.1"/>
    </source>
</evidence>
<sequence length="272" mass="30187">MKGFMRTGLLLICLAITTLVFTGCTKEGSAEIPGTVHATGNKISKLLFDDGSSQLIEYNTDKTIKTITTVNNPVNPGSTAYNFTYTGTKVTEINSTSGVKYKYTYTGTDVTKVEIFSQGGNMTAYYNYTYTNGQLTKTEGFFRIPGTPGIPTTPAMRAEYKYHTDGNLEKMSLYYNNPANNTMEKDEEVVLSNYDDKKNTTILFENNPFLPLNIPVALNNPGKEVHYDASGNVQETVLYTYTYDSNGNPQTRKAVSKSPGAQETEELTKFFY</sequence>
<dbReference type="EMBL" id="FUWH01000003">
    <property type="protein sequence ID" value="SJZ66674.1"/>
    <property type="molecule type" value="Genomic_DNA"/>
</dbReference>
<keyword evidence="1" id="KW-0732">Signal</keyword>
<proteinExistence type="predicted"/>
<feature type="chain" id="PRO_5010586424" description="YD repeat-containing protein" evidence="1">
    <location>
        <begin position="23"/>
        <end position="272"/>
    </location>
</feature>
<organism evidence="2 3">
    <name type="scientific">Sediminibacterium ginsengisoli</name>
    <dbReference type="NCBI Taxonomy" id="413434"/>
    <lineage>
        <taxon>Bacteria</taxon>
        <taxon>Pseudomonadati</taxon>
        <taxon>Bacteroidota</taxon>
        <taxon>Chitinophagia</taxon>
        <taxon>Chitinophagales</taxon>
        <taxon>Chitinophagaceae</taxon>
        <taxon>Sediminibacterium</taxon>
    </lineage>
</organism>
<keyword evidence="3" id="KW-1185">Reference proteome</keyword>
<dbReference type="STRING" id="413434.SAMN04488132_103403"/>
<evidence type="ECO:0000256" key="1">
    <source>
        <dbReference type="SAM" id="SignalP"/>
    </source>
</evidence>
<gene>
    <name evidence="2" type="ORF">SAMN04488132_103403</name>
</gene>
<evidence type="ECO:0000313" key="3">
    <source>
        <dbReference type="Proteomes" id="UP000190888"/>
    </source>
</evidence>
<dbReference type="OrthoDB" id="664300at2"/>
<dbReference type="PROSITE" id="PS51257">
    <property type="entry name" value="PROKAR_LIPOPROTEIN"/>
    <property type="match status" value="1"/>
</dbReference>
<dbReference type="AlphaFoldDB" id="A0A1T4MIS0"/>
<feature type="signal peptide" evidence="1">
    <location>
        <begin position="1"/>
        <end position="22"/>
    </location>
</feature>
<evidence type="ECO:0008006" key="4">
    <source>
        <dbReference type="Google" id="ProtNLM"/>
    </source>
</evidence>
<protein>
    <recommendedName>
        <fullName evidence="4">YD repeat-containing protein</fullName>
    </recommendedName>
</protein>
<accession>A0A1T4MIS0</accession>